<evidence type="ECO:0000256" key="2">
    <source>
        <dbReference type="ARBA" id="ARBA00011902"/>
    </source>
</evidence>
<dbReference type="GO" id="GO:0004714">
    <property type="term" value="F:transmembrane receptor protein tyrosine kinase activity"/>
    <property type="evidence" value="ECO:0007669"/>
    <property type="project" value="UniProtKB-EC"/>
</dbReference>
<evidence type="ECO:0000256" key="11">
    <source>
        <dbReference type="ARBA" id="ARBA00023136"/>
    </source>
</evidence>
<name>A2G0W8_TRIV3</name>
<feature type="transmembrane region" description="Helical" evidence="16">
    <location>
        <begin position="167"/>
        <end position="186"/>
    </location>
</feature>
<evidence type="ECO:0000256" key="7">
    <source>
        <dbReference type="ARBA" id="ARBA00022741"/>
    </source>
</evidence>
<dbReference type="Pfam" id="PF12810">
    <property type="entry name" value="ALK_LTK_GRD"/>
    <property type="match status" value="1"/>
</dbReference>
<evidence type="ECO:0000256" key="9">
    <source>
        <dbReference type="ARBA" id="ARBA00022840"/>
    </source>
</evidence>
<evidence type="ECO:0000256" key="1">
    <source>
        <dbReference type="ARBA" id="ARBA00004251"/>
    </source>
</evidence>
<evidence type="ECO:0000313" key="18">
    <source>
        <dbReference type="EMBL" id="EAX89192.1"/>
    </source>
</evidence>
<dbReference type="EMBL" id="DS114224">
    <property type="protein sequence ID" value="EAX89192.1"/>
    <property type="molecule type" value="Genomic_DNA"/>
</dbReference>
<evidence type="ECO:0000256" key="4">
    <source>
        <dbReference type="ARBA" id="ARBA00022679"/>
    </source>
</evidence>
<dbReference type="GO" id="GO:0005524">
    <property type="term" value="F:ATP binding"/>
    <property type="evidence" value="ECO:0007669"/>
    <property type="project" value="UniProtKB-KW"/>
</dbReference>
<evidence type="ECO:0000256" key="10">
    <source>
        <dbReference type="ARBA" id="ARBA00022989"/>
    </source>
</evidence>
<accession>A2G0W8</accession>
<dbReference type="GO" id="GO:0005886">
    <property type="term" value="C:plasma membrane"/>
    <property type="evidence" value="ECO:0007669"/>
    <property type="project" value="UniProtKB-SubCell"/>
</dbReference>
<keyword evidence="4" id="KW-0808">Transferase</keyword>
<evidence type="ECO:0000256" key="6">
    <source>
        <dbReference type="ARBA" id="ARBA00022729"/>
    </source>
</evidence>
<sequence length="188" mass="20182">MVAGSGGGAVSDTNRNGLPGGKLFASNNGDYMFGGTQTSGELGIGKNGIDSDKNQGGSGGCGSGYRGCYHNFPLDLTTLSAYEYGGSGGSSYISGHPGCISPHYPSTAAADEFTPFHESHFYFTNTLMRSGDESMPDPFHDNSIIGHYGHGVCRIRFLFDPYCQTHFIIFPHYFSFSIYMILFCLVSE</sequence>
<protein>
    <recommendedName>
        <fullName evidence="2">receptor protein-tyrosine kinase</fullName>
        <ecNumber evidence="2">2.7.10.1</ecNumber>
    </recommendedName>
</protein>
<keyword evidence="6" id="KW-0732">Signal</keyword>
<keyword evidence="7" id="KW-0547">Nucleotide-binding</keyword>
<proteinExistence type="predicted"/>
<keyword evidence="8" id="KW-0418">Kinase</keyword>
<evidence type="ECO:0000256" key="14">
    <source>
        <dbReference type="ARBA" id="ARBA00023170"/>
    </source>
</evidence>
<evidence type="ECO:0000259" key="17">
    <source>
        <dbReference type="Pfam" id="PF12810"/>
    </source>
</evidence>
<keyword evidence="10 16" id="KW-1133">Transmembrane helix</keyword>
<dbReference type="InParanoid" id="A2G0W8"/>
<keyword evidence="9" id="KW-0067">ATP-binding</keyword>
<evidence type="ECO:0000256" key="16">
    <source>
        <dbReference type="SAM" id="Phobius"/>
    </source>
</evidence>
<feature type="domain" description="ALK/LTK-like glycine-rich" evidence="17">
    <location>
        <begin position="1"/>
        <end position="158"/>
    </location>
</feature>
<evidence type="ECO:0000256" key="15">
    <source>
        <dbReference type="ARBA" id="ARBA00023180"/>
    </source>
</evidence>
<keyword evidence="14" id="KW-0675">Receptor</keyword>
<dbReference type="AlphaFoldDB" id="A2G0W8"/>
<evidence type="ECO:0000256" key="5">
    <source>
        <dbReference type="ARBA" id="ARBA00022692"/>
    </source>
</evidence>
<evidence type="ECO:0000256" key="13">
    <source>
        <dbReference type="ARBA" id="ARBA00023157"/>
    </source>
</evidence>
<evidence type="ECO:0000256" key="12">
    <source>
        <dbReference type="ARBA" id="ARBA00023137"/>
    </source>
</evidence>
<comment type="subcellular location">
    <subcellularLocation>
        <location evidence="1">Cell membrane</location>
        <topology evidence="1">Single-pass type I membrane protein</topology>
    </subcellularLocation>
</comment>
<dbReference type="KEGG" id="tva:4746860"/>
<dbReference type="EC" id="2.7.10.1" evidence="2"/>
<keyword evidence="5 16" id="KW-0812">Transmembrane</keyword>
<gene>
    <name evidence="18" type="ORF">TVAG_291170</name>
</gene>
<evidence type="ECO:0000256" key="3">
    <source>
        <dbReference type="ARBA" id="ARBA00022475"/>
    </source>
</evidence>
<keyword evidence="15" id="KW-0325">Glycoprotein</keyword>
<keyword evidence="12" id="KW-0829">Tyrosine-protein kinase</keyword>
<reference evidence="18" key="2">
    <citation type="journal article" date="2007" name="Science">
        <title>Draft genome sequence of the sexually transmitted pathogen Trichomonas vaginalis.</title>
        <authorList>
            <person name="Carlton J.M."/>
            <person name="Hirt R.P."/>
            <person name="Silva J.C."/>
            <person name="Delcher A.L."/>
            <person name="Schatz M."/>
            <person name="Zhao Q."/>
            <person name="Wortman J.R."/>
            <person name="Bidwell S.L."/>
            <person name="Alsmark U.C.M."/>
            <person name="Besteiro S."/>
            <person name="Sicheritz-Ponten T."/>
            <person name="Noel C.J."/>
            <person name="Dacks J.B."/>
            <person name="Foster P.G."/>
            <person name="Simillion C."/>
            <person name="Van de Peer Y."/>
            <person name="Miranda-Saavedra D."/>
            <person name="Barton G.J."/>
            <person name="Westrop G.D."/>
            <person name="Mueller S."/>
            <person name="Dessi D."/>
            <person name="Fiori P.L."/>
            <person name="Ren Q."/>
            <person name="Paulsen I."/>
            <person name="Zhang H."/>
            <person name="Bastida-Corcuera F.D."/>
            <person name="Simoes-Barbosa A."/>
            <person name="Brown M.T."/>
            <person name="Hayes R.D."/>
            <person name="Mukherjee M."/>
            <person name="Okumura C.Y."/>
            <person name="Schneider R."/>
            <person name="Smith A.J."/>
            <person name="Vanacova S."/>
            <person name="Villalvazo M."/>
            <person name="Haas B.J."/>
            <person name="Pertea M."/>
            <person name="Feldblyum T.V."/>
            <person name="Utterback T.R."/>
            <person name="Shu C.L."/>
            <person name="Osoegawa K."/>
            <person name="de Jong P.J."/>
            <person name="Hrdy I."/>
            <person name="Horvathova L."/>
            <person name="Zubacova Z."/>
            <person name="Dolezal P."/>
            <person name="Malik S.B."/>
            <person name="Logsdon J.M. Jr."/>
            <person name="Henze K."/>
            <person name="Gupta A."/>
            <person name="Wang C.C."/>
            <person name="Dunne R.L."/>
            <person name="Upcroft J.A."/>
            <person name="Upcroft P."/>
            <person name="White O."/>
            <person name="Salzberg S.L."/>
            <person name="Tang P."/>
            <person name="Chiu C.-H."/>
            <person name="Lee Y.-S."/>
            <person name="Embley T.M."/>
            <person name="Coombs G.H."/>
            <person name="Mottram J.C."/>
            <person name="Tachezy J."/>
            <person name="Fraser-Liggett C.M."/>
            <person name="Johnson P.J."/>
        </authorList>
    </citation>
    <scope>NUCLEOTIDE SEQUENCE [LARGE SCALE GENOMIC DNA]</scope>
    <source>
        <strain evidence="18">G3</strain>
    </source>
</reference>
<reference evidence="18" key="1">
    <citation type="submission" date="2006-10" db="EMBL/GenBank/DDBJ databases">
        <authorList>
            <person name="Amadeo P."/>
            <person name="Zhao Q."/>
            <person name="Wortman J."/>
            <person name="Fraser-Liggett C."/>
            <person name="Carlton J."/>
        </authorList>
    </citation>
    <scope>NUCLEOTIDE SEQUENCE</scope>
    <source>
        <strain evidence="18">G3</strain>
    </source>
</reference>
<keyword evidence="11 16" id="KW-0472">Membrane</keyword>
<dbReference type="RefSeq" id="XP_001302122.1">
    <property type="nucleotide sequence ID" value="XM_001302121.1"/>
</dbReference>
<dbReference type="VEuPathDB" id="TrichDB:TVAG_291170"/>
<keyword evidence="3" id="KW-1003">Cell membrane</keyword>
<keyword evidence="13" id="KW-1015">Disulfide bond</keyword>
<evidence type="ECO:0000256" key="8">
    <source>
        <dbReference type="ARBA" id="ARBA00022777"/>
    </source>
</evidence>
<dbReference type="Proteomes" id="UP000001542">
    <property type="component" value="Unassembled WGS sequence"/>
</dbReference>
<evidence type="ECO:0000313" key="19">
    <source>
        <dbReference type="Proteomes" id="UP000001542"/>
    </source>
</evidence>
<keyword evidence="19" id="KW-1185">Reference proteome</keyword>
<dbReference type="InterPro" id="IPR055163">
    <property type="entry name" value="ALK/LTK-like_GRD"/>
</dbReference>
<organism evidence="18 19">
    <name type="scientific">Trichomonas vaginalis (strain ATCC PRA-98 / G3)</name>
    <dbReference type="NCBI Taxonomy" id="412133"/>
    <lineage>
        <taxon>Eukaryota</taxon>
        <taxon>Metamonada</taxon>
        <taxon>Parabasalia</taxon>
        <taxon>Trichomonadida</taxon>
        <taxon>Trichomonadidae</taxon>
        <taxon>Trichomonas</taxon>
    </lineage>
</organism>
<dbReference type="VEuPathDB" id="TrichDB:TVAGG3_0852030"/>